<dbReference type="EMBL" id="CP016279">
    <property type="protein sequence ID" value="ANP48405.1"/>
    <property type="molecule type" value="Genomic_DNA"/>
</dbReference>
<dbReference type="STRING" id="68214.AVL59_01415"/>
<dbReference type="Proteomes" id="UP001519309">
    <property type="component" value="Unassembled WGS sequence"/>
</dbReference>
<reference evidence="1 3" key="1">
    <citation type="submission" date="2016-06" db="EMBL/GenBank/DDBJ databases">
        <title>Complete genome sequence of Streptomyces griseochromogenes ATCC 14511, the Blasticidin S producer.</title>
        <authorList>
            <person name="Wu L."/>
        </authorList>
    </citation>
    <scope>NUCLEOTIDE SEQUENCE [LARGE SCALE GENOMIC DNA]</scope>
    <source>
        <strain evidence="1 3">ATCC 14511</strain>
    </source>
</reference>
<dbReference type="AlphaFoldDB" id="A0A1B1APF4"/>
<evidence type="ECO:0000313" key="3">
    <source>
        <dbReference type="Proteomes" id="UP000092659"/>
    </source>
</evidence>
<dbReference type="KEGG" id="sgs:AVL59_01415"/>
<name>A0A1B1APF4_9ACTN</name>
<protein>
    <submittedName>
        <fullName evidence="1">Uncharacterized protein</fullName>
    </submittedName>
</protein>
<dbReference type="Proteomes" id="UP000092659">
    <property type="component" value="Chromosome"/>
</dbReference>
<dbReference type="OrthoDB" id="4186266at2"/>
<evidence type="ECO:0000313" key="1">
    <source>
        <dbReference type="EMBL" id="ANP48405.1"/>
    </source>
</evidence>
<reference evidence="2 4" key="2">
    <citation type="submission" date="2021-03" db="EMBL/GenBank/DDBJ databases">
        <title>Genomic Encyclopedia of Type Strains, Phase IV (KMG-IV): sequencing the most valuable type-strain genomes for metagenomic binning, comparative biology and taxonomic classification.</title>
        <authorList>
            <person name="Goeker M."/>
        </authorList>
    </citation>
    <scope>NUCLEOTIDE SEQUENCE [LARGE SCALE GENOMIC DNA]</scope>
    <source>
        <strain evidence="2 4">DSM 40499</strain>
    </source>
</reference>
<proteinExistence type="predicted"/>
<evidence type="ECO:0000313" key="4">
    <source>
        <dbReference type="Proteomes" id="UP001519309"/>
    </source>
</evidence>
<accession>A0A1B1APF4</accession>
<evidence type="ECO:0000313" key="2">
    <source>
        <dbReference type="EMBL" id="MBP2052937.1"/>
    </source>
</evidence>
<keyword evidence="4" id="KW-1185">Reference proteome</keyword>
<dbReference type="EMBL" id="JAGGLP010000013">
    <property type="protein sequence ID" value="MBP2052937.1"/>
    <property type="molecule type" value="Genomic_DNA"/>
</dbReference>
<sequence>MATATLVGPNSDHVLDRTLLGALLWAVAEKDSGLQHVTVAARPGRTDVVLFYTGTSPCAADAAGADLCRRALWAASQLDGWRLRPGPR</sequence>
<gene>
    <name evidence="1" type="ORF">AVL59_01415</name>
    <name evidence="2" type="ORF">J2Z21_005926</name>
</gene>
<organism evidence="1 3">
    <name type="scientific">Streptomyces griseochromogenes</name>
    <dbReference type="NCBI Taxonomy" id="68214"/>
    <lineage>
        <taxon>Bacteria</taxon>
        <taxon>Bacillati</taxon>
        <taxon>Actinomycetota</taxon>
        <taxon>Actinomycetes</taxon>
        <taxon>Kitasatosporales</taxon>
        <taxon>Streptomycetaceae</taxon>
        <taxon>Streptomyces</taxon>
    </lineage>
</organism>
<dbReference type="RefSeq" id="WP_067299390.1">
    <property type="nucleotide sequence ID" value="NZ_CP016279.1"/>
</dbReference>